<gene>
    <name evidence="1" type="ORF">EMPG_10152</name>
</gene>
<dbReference type="EMBL" id="LDEV01003094">
    <property type="protein sequence ID" value="KLJ06447.1"/>
    <property type="molecule type" value="Genomic_DNA"/>
</dbReference>
<reference evidence="2" key="1">
    <citation type="journal article" date="2015" name="PLoS Genet.">
        <title>The dynamic genome and transcriptome of the human fungal pathogen Blastomyces and close relative Emmonsia.</title>
        <authorList>
            <person name="Munoz J.F."/>
            <person name="Gauthier G.M."/>
            <person name="Desjardins C.A."/>
            <person name="Gallo J.E."/>
            <person name="Holder J."/>
            <person name="Sullivan T.D."/>
            <person name="Marty A.J."/>
            <person name="Carmen J.C."/>
            <person name="Chen Z."/>
            <person name="Ding L."/>
            <person name="Gujja S."/>
            <person name="Magrini V."/>
            <person name="Misas E."/>
            <person name="Mitreva M."/>
            <person name="Priest M."/>
            <person name="Saif S."/>
            <person name="Whiston E.A."/>
            <person name="Young S."/>
            <person name="Zeng Q."/>
            <person name="Goldman W.E."/>
            <person name="Mardis E.R."/>
            <person name="Taylor J.W."/>
            <person name="McEwen J.G."/>
            <person name="Clay O.K."/>
            <person name="Klein B.S."/>
            <person name="Cuomo C.A."/>
        </authorList>
    </citation>
    <scope>NUCLEOTIDE SEQUENCE [LARGE SCALE GENOMIC DNA]</scope>
    <source>
        <strain evidence="2">UAMH 139</strain>
    </source>
</reference>
<organism evidence="1 2">
    <name type="scientific">Blastomyces silverae</name>
    <dbReference type="NCBI Taxonomy" id="2060906"/>
    <lineage>
        <taxon>Eukaryota</taxon>
        <taxon>Fungi</taxon>
        <taxon>Dikarya</taxon>
        <taxon>Ascomycota</taxon>
        <taxon>Pezizomycotina</taxon>
        <taxon>Eurotiomycetes</taxon>
        <taxon>Eurotiomycetidae</taxon>
        <taxon>Onygenales</taxon>
        <taxon>Ajellomycetaceae</taxon>
        <taxon>Blastomyces</taxon>
    </lineage>
</organism>
<dbReference type="Proteomes" id="UP000053573">
    <property type="component" value="Unassembled WGS sequence"/>
</dbReference>
<keyword evidence="2" id="KW-1185">Reference proteome</keyword>
<evidence type="ECO:0000313" key="1">
    <source>
        <dbReference type="EMBL" id="KLJ06447.1"/>
    </source>
</evidence>
<protein>
    <submittedName>
        <fullName evidence="1">Uncharacterized protein</fullName>
    </submittedName>
</protein>
<sequence length="72" mass="8039">WLTLVVRRKGRKRAQRRDRIPVVRPVRKRGQLGGAASIWRRVSGIDQLLFGLQEPLFPSTLAALSGAAALHN</sequence>
<proteinExistence type="predicted"/>
<comment type="caution">
    <text evidence="1">The sequence shown here is derived from an EMBL/GenBank/DDBJ whole genome shotgun (WGS) entry which is preliminary data.</text>
</comment>
<feature type="non-terminal residue" evidence="1">
    <location>
        <position position="1"/>
    </location>
</feature>
<evidence type="ECO:0000313" key="2">
    <source>
        <dbReference type="Proteomes" id="UP000053573"/>
    </source>
</evidence>
<name>A0A0H1B629_9EURO</name>
<accession>A0A0H1B629</accession>
<dbReference type="AlphaFoldDB" id="A0A0H1B629"/>